<keyword evidence="12" id="KW-1185">Reference proteome</keyword>
<dbReference type="InterPro" id="IPR027417">
    <property type="entry name" value="P-loop_NTPase"/>
</dbReference>
<comment type="similarity">
    <text evidence="2">Belongs to the GSP E family.</text>
</comment>
<sequence>MLRVKGGDELDIQKLSDELIAYGMEHQMQDLYIYSVGEMGKLFFRQSMTTQLYRQLPLAIIQQLIARFKYLGEMDVGEKRKAQLGAITYLLPENKQRLRLSSVGDYRGQESMVIRFLHTRHQQIGYFYPEDLSVIQEYVQQKVGLYLFSGPTGSGKTTMMYELARQSTGQVITIEDPVEIEEVAFLQLQTNEKIGQTYDQLIKLALRHRPDLLIIGEIRDRVTALAAIRAALTGHTVLATVHAKGLHETKSRLIDLVGTDTELKHCLNGVLYQQLFLNSTNEVQALVGYEFFLINNSKKVFPRATNNYNNRGKSVKKESFRKQFLELLVALLDNGFSLQESLLVMKRSGQFSEEKLKQFITELAQGNSVARCFLNAGFSKQQALQIQLAESHGELNHTLNLMLQHINLFEKQQKELRKVATYPLLLLTFIVSLLMGMRFFLLPSLLQSGMIDEKHVGMLFLKYSPFILLGVVFLLGIVLIASSVYFKHRSILDKACFLAKLPFFGSLYIFYQTSYFALEWGRLFRQGMEAHQILSYTMKMEQETLLTVVAQEAHEGLIIGKSLATQLERYPFLTKEFPLIVFQGEVKGKLGEELVVYSQLLLNKFIVQIEKYIQWIQPLVFLFVAILILAIYMAMFLPIYGNIGGMMT</sequence>
<dbReference type="CDD" id="cd01129">
    <property type="entry name" value="PulE-GspE-like"/>
    <property type="match status" value="1"/>
</dbReference>
<feature type="domain" description="Bacterial type II secretion system protein E" evidence="10">
    <location>
        <begin position="206"/>
        <end position="220"/>
    </location>
</feature>
<reference evidence="11 12" key="1">
    <citation type="submission" date="2024-03" db="EMBL/GenBank/DDBJ databases">
        <title>The Genome Sequence of Enterococcus sp. DIV2402.</title>
        <authorList>
            <consortium name="The Broad Institute Genomics Platform"/>
            <consortium name="The Broad Institute Microbial Omics Core"/>
            <consortium name="The Broad Institute Genomic Center for Infectious Diseases"/>
            <person name="Earl A."/>
            <person name="Manson A."/>
            <person name="Gilmore M."/>
            <person name="Schwartman J."/>
            <person name="Shea T."/>
            <person name="Abouelleil A."/>
            <person name="Cao P."/>
            <person name="Chapman S."/>
            <person name="Cusick C."/>
            <person name="Young S."/>
            <person name="Neafsey D."/>
            <person name="Nusbaum C."/>
            <person name="Birren B."/>
        </authorList>
    </citation>
    <scope>NUCLEOTIDE SEQUENCE [LARGE SCALE GENOMIC DNA]</scope>
    <source>
        <strain evidence="11 12">DIV2402</strain>
    </source>
</reference>
<accession>A0ABZ2SQQ9</accession>
<keyword evidence="8 9" id="KW-0472">Membrane</keyword>
<evidence type="ECO:0000256" key="3">
    <source>
        <dbReference type="ARBA" id="ARBA00022475"/>
    </source>
</evidence>
<evidence type="ECO:0000256" key="9">
    <source>
        <dbReference type="SAM" id="Phobius"/>
    </source>
</evidence>
<proteinExistence type="inferred from homology"/>
<evidence type="ECO:0000256" key="8">
    <source>
        <dbReference type="ARBA" id="ARBA00023136"/>
    </source>
</evidence>
<organism evidence="11 12">
    <name type="scientific">Candidatus Enterococcus lowellii</name>
    <dbReference type="NCBI Taxonomy" id="2230877"/>
    <lineage>
        <taxon>Bacteria</taxon>
        <taxon>Bacillati</taxon>
        <taxon>Bacillota</taxon>
        <taxon>Bacilli</taxon>
        <taxon>Lactobacillales</taxon>
        <taxon>Enterococcaceae</taxon>
        <taxon>Enterococcus</taxon>
    </lineage>
</organism>
<evidence type="ECO:0000256" key="5">
    <source>
        <dbReference type="ARBA" id="ARBA00022741"/>
    </source>
</evidence>
<feature type="transmembrane region" description="Helical" evidence="9">
    <location>
        <begin position="619"/>
        <end position="640"/>
    </location>
</feature>
<keyword evidence="7 9" id="KW-1133">Transmembrane helix</keyword>
<evidence type="ECO:0000313" key="11">
    <source>
        <dbReference type="EMBL" id="WYJ76204.1"/>
    </source>
</evidence>
<keyword evidence="5" id="KW-0547">Nucleotide-binding</keyword>
<dbReference type="Pfam" id="PF00482">
    <property type="entry name" value="T2SSF"/>
    <property type="match status" value="2"/>
</dbReference>
<name>A0ABZ2SQQ9_9ENTE</name>
<dbReference type="InterPro" id="IPR042094">
    <property type="entry name" value="T2SS_GspF_sf"/>
</dbReference>
<dbReference type="RefSeq" id="WP_339076341.1">
    <property type="nucleotide sequence ID" value="NZ_CP147251.1"/>
</dbReference>
<dbReference type="InterPro" id="IPR047692">
    <property type="entry name" value="T4P_ComGB"/>
</dbReference>
<dbReference type="Gene3D" id="1.20.81.30">
    <property type="entry name" value="Type II secretion system (T2SS), domain F"/>
    <property type="match status" value="2"/>
</dbReference>
<dbReference type="InterPro" id="IPR018076">
    <property type="entry name" value="T2SS_GspF_dom"/>
</dbReference>
<evidence type="ECO:0000256" key="4">
    <source>
        <dbReference type="ARBA" id="ARBA00022692"/>
    </source>
</evidence>
<comment type="subcellular location">
    <subcellularLocation>
        <location evidence="1">Cell membrane</location>
        <topology evidence="1">Multi-pass membrane protein</topology>
    </subcellularLocation>
</comment>
<dbReference type="PROSITE" id="PS00662">
    <property type="entry name" value="T2SP_E"/>
    <property type="match status" value="1"/>
</dbReference>
<evidence type="ECO:0000256" key="7">
    <source>
        <dbReference type="ARBA" id="ARBA00022989"/>
    </source>
</evidence>
<dbReference type="InterPro" id="IPR003593">
    <property type="entry name" value="AAA+_ATPase"/>
</dbReference>
<dbReference type="Proteomes" id="UP000664701">
    <property type="component" value="Chromosome"/>
</dbReference>
<gene>
    <name evidence="11" type="ORF">DOK78_000830</name>
</gene>
<evidence type="ECO:0000256" key="2">
    <source>
        <dbReference type="ARBA" id="ARBA00006611"/>
    </source>
</evidence>
<dbReference type="SUPFAM" id="SSF52540">
    <property type="entry name" value="P-loop containing nucleoside triphosphate hydrolases"/>
    <property type="match status" value="1"/>
</dbReference>
<feature type="transmembrane region" description="Helical" evidence="9">
    <location>
        <begin position="463"/>
        <end position="485"/>
    </location>
</feature>
<dbReference type="Gene3D" id="3.40.50.300">
    <property type="entry name" value="P-loop containing nucleotide triphosphate hydrolases"/>
    <property type="match status" value="1"/>
</dbReference>
<feature type="transmembrane region" description="Helical" evidence="9">
    <location>
        <begin position="497"/>
        <end position="518"/>
    </location>
</feature>
<dbReference type="Gene3D" id="3.30.450.90">
    <property type="match status" value="1"/>
</dbReference>
<feature type="transmembrane region" description="Helical" evidence="9">
    <location>
        <begin position="422"/>
        <end position="442"/>
    </location>
</feature>
<dbReference type="InterPro" id="IPR001482">
    <property type="entry name" value="T2SS/T4SS_dom"/>
</dbReference>
<evidence type="ECO:0000256" key="1">
    <source>
        <dbReference type="ARBA" id="ARBA00004651"/>
    </source>
</evidence>
<dbReference type="Pfam" id="PF00437">
    <property type="entry name" value="T2SSE"/>
    <property type="match status" value="1"/>
</dbReference>
<keyword evidence="4 9" id="KW-0812">Transmembrane</keyword>
<evidence type="ECO:0000259" key="10">
    <source>
        <dbReference type="PROSITE" id="PS00662"/>
    </source>
</evidence>
<evidence type="ECO:0000313" key="12">
    <source>
        <dbReference type="Proteomes" id="UP000664701"/>
    </source>
</evidence>
<protein>
    <submittedName>
        <fullName evidence="11">Competence protein ComGA</fullName>
    </submittedName>
</protein>
<dbReference type="NCBIfam" id="NF041000">
    <property type="entry name" value="ATPase_ComGA"/>
    <property type="match status" value="1"/>
</dbReference>
<keyword evidence="6" id="KW-0067">ATP-binding</keyword>
<dbReference type="EMBL" id="CP147251">
    <property type="protein sequence ID" value="WYJ76204.1"/>
    <property type="molecule type" value="Genomic_DNA"/>
</dbReference>
<evidence type="ECO:0000256" key="6">
    <source>
        <dbReference type="ARBA" id="ARBA00022840"/>
    </source>
</evidence>
<keyword evidence="3" id="KW-1003">Cell membrane</keyword>
<dbReference type="PANTHER" id="PTHR30258:SF2">
    <property type="entry name" value="COMG OPERON PROTEIN 1"/>
    <property type="match status" value="1"/>
</dbReference>
<dbReference type="InterPro" id="IPR047667">
    <property type="entry name" value="ATPase_ComGA"/>
</dbReference>
<dbReference type="NCBIfam" id="NF041012">
    <property type="entry name" value="T4P_ComGB"/>
    <property type="match status" value="1"/>
</dbReference>
<dbReference type="PANTHER" id="PTHR30258">
    <property type="entry name" value="TYPE II SECRETION SYSTEM PROTEIN GSPE-RELATED"/>
    <property type="match status" value="1"/>
</dbReference>
<dbReference type="SMART" id="SM00382">
    <property type="entry name" value="AAA"/>
    <property type="match status" value="1"/>
</dbReference>